<protein>
    <recommendedName>
        <fullName evidence="3">FAD dependent oxidoreductase domain-containing protein</fullName>
    </recommendedName>
</protein>
<dbReference type="PANTHER" id="PTHR13847:SF260">
    <property type="entry name" value="FAD DEPENDENT OXIDOREDUCTASE DOMAIN-CONTAINING PROTEIN"/>
    <property type="match status" value="1"/>
</dbReference>
<dbReference type="OrthoDB" id="429143at2759"/>
<keyword evidence="2" id="KW-0732">Signal</keyword>
<dbReference type="GO" id="GO:0005737">
    <property type="term" value="C:cytoplasm"/>
    <property type="evidence" value="ECO:0007669"/>
    <property type="project" value="TreeGrafter"/>
</dbReference>
<dbReference type="InterPro" id="IPR036188">
    <property type="entry name" value="FAD/NAD-bd_sf"/>
</dbReference>
<dbReference type="Gene3D" id="3.50.50.60">
    <property type="entry name" value="FAD/NAD(P)-binding domain"/>
    <property type="match status" value="2"/>
</dbReference>
<evidence type="ECO:0000256" key="2">
    <source>
        <dbReference type="SAM" id="SignalP"/>
    </source>
</evidence>
<gene>
    <name evidence="4" type="ORF">CVT26_006867</name>
</gene>
<feature type="compositionally biased region" description="Polar residues" evidence="1">
    <location>
        <begin position="332"/>
        <end position="341"/>
    </location>
</feature>
<comment type="caution">
    <text evidence="4">The sequence shown here is derived from an EMBL/GenBank/DDBJ whole genome shotgun (WGS) entry which is preliminary data.</text>
</comment>
<dbReference type="SUPFAM" id="SSF51905">
    <property type="entry name" value="FAD/NAD(P)-binding domain"/>
    <property type="match status" value="1"/>
</dbReference>
<organism evidence="4 5">
    <name type="scientific">Gymnopilus dilepis</name>
    <dbReference type="NCBI Taxonomy" id="231916"/>
    <lineage>
        <taxon>Eukaryota</taxon>
        <taxon>Fungi</taxon>
        <taxon>Dikarya</taxon>
        <taxon>Basidiomycota</taxon>
        <taxon>Agaricomycotina</taxon>
        <taxon>Agaricomycetes</taxon>
        <taxon>Agaricomycetidae</taxon>
        <taxon>Agaricales</taxon>
        <taxon>Agaricineae</taxon>
        <taxon>Hymenogastraceae</taxon>
        <taxon>Gymnopilus</taxon>
    </lineage>
</organism>
<feature type="chain" id="PRO_5019202893" description="FAD dependent oxidoreductase domain-containing protein" evidence="2">
    <location>
        <begin position="31"/>
        <end position="652"/>
    </location>
</feature>
<proteinExistence type="predicted"/>
<feature type="compositionally biased region" description="Pro residues" evidence="1">
    <location>
        <begin position="418"/>
        <end position="434"/>
    </location>
</feature>
<name>A0A409W0U5_9AGAR</name>
<dbReference type="Gene3D" id="3.30.9.10">
    <property type="entry name" value="D-Amino Acid Oxidase, subunit A, domain 2"/>
    <property type="match status" value="2"/>
</dbReference>
<dbReference type="PANTHER" id="PTHR13847">
    <property type="entry name" value="SARCOSINE DEHYDROGENASE-RELATED"/>
    <property type="match status" value="1"/>
</dbReference>
<feature type="region of interest" description="Disordered" evidence="1">
    <location>
        <begin position="326"/>
        <end position="345"/>
    </location>
</feature>
<evidence type="ECO:0000313" key="4">
    <source>
        <dbReference type="EMBL" id="PPQ72127.1"/>
    </source>
</evidence>
<keyword evidence="5" id="KW-1185">Reference proteome</keyword>
<dbReference type="InParanoid" id="A0A409W0U5"/>
<feature type="domain" description="FAD dependent oxidoreductase" evidence="3">
    <location>
        <begin position="441"/>
        <end position="623"/>
    </location>
</feature>
<reference evidence="4 5" key="1">
    <citation type="journal article" date="2018" name="Evol. Lett.">
        <title>Horizontal gene cluster transfer increased hallucinogenic mushroom diversity.</title>
        <authorList>
            <person name="Reynolds H.T."/>
            <person name="Vijayakumar V."/>
            <person name="Gluck-Thaler E."/>
            <person name="Korotkin H.B."/>
            <person name="Matheny P.B."/>
            <person name="Slot J.C."/>
        </authorList>
    </citation>
    <scope>NUCLEOTIDE SEQUENCE [LARGE SCALE GENOMIC DNA]</scope>
    <source>
        <strain evidence="4 5">SRW20</strain>
    </source>
</reference>
<evidence type="ECO:0000256" key="1">
    <source>
        <dbReference type="SAM" id="MobiDB-lite"/>
    </source>
</evidence>
<evidence type="ECO:0000313" key="5">
    <source>
        <dbReference type="Proteomes" id="UP000284706"/>
    </source>
</evidence>
<evidence type="ECO:0000259" key="3">
    <source>
        <dbReference type="Pfam" id="PF01266"/>
    </source>
</evidence>
<dbReference type="Pfam" id="PF01266">
    <property type="entry name" value="DAO"/>
    <property type="match status" value="2"/>
</dbReference>
<feature type="domain" description="FAD dependent oxidoreductase" evidence="3">
    <location>
        <begin position="123"/>
        <end position="373"/>
    </location>
</feature>
<feature type="signal peptide" evidence="2">
    <location>
        <begin position="1"/>
        <end position="30"/>
    </location>
</feature>
<dbReference type="EMBL" id="NHYE01005472">
    <property type="protein sequence ID" value="PPQ72127.1"/>
    <property type="molecule type" value="Genomic_DNA"/>
</dbReference>
<feature type="region of interest" description="Disordered" evidence="1">
    <location>
        <begin position="381"/>
        <end position="441"/>
    </location>
</feature>
<accession>A0A409W0U5</accession>
<dbReference type="InterPro" id="IPR006076">
    <property type="entry name" value="FAD-dep_OxRdtase"/>
</dbReference>
<sequence>MLRGILPWSTYRPFTTLGLLLALTAPFASSYELQELSSPHCTSLAESSEELSQPTCIPNDYLSTSPGSVQTVFSSVPPGVSLKLHERASLPVQNSTKSFWLDTPGANPLAEEGSEGELTRDADVCIIGSGITGVSTSWHLSKMLNGRREGDSSVVILEARRFWRNGGHLTRNPFLSLLHRQATYNTSEAVKSFLIEQYSTSSLVDFIHDKGIENAVDFVQEGLVTVFHTEDDEIQARKDWAAAKEAGLDAEVTWLDNADLVEHYGLNPELNYTGLSTPDAHNLWPCKLVTHLLEDAQTSSDVHVSLHTNTPVTDITRNYWPFDHQNQDEDNISSSSTTLTTQHRRWKLHTPRGTIGCSYVVHATNGYASHLLPFLAGIDESDSDSESHLTSHSRLSPADLDAARGGGRPPPEEEHPLPEPQPPHPHPSPPPSPPSRGAYGIIPTRGQVGAVRASVPPAEFKWRNAWDGGGGWEYFFPRFQDTNDVETNTTKNPLIILGGERQHSGGNLEAGVADDSSLNPLVSTALRAFLPHFFPGQFSLPAVEESDSKQAASSNDGWEMEWTGIMAFTKDGDPLVGPVTVPEELLTTGEVNAQANYYEGQYISAGYSGHGMPRAFACAEVVAGMIKARITGEEWTKPDWLPEHYLTWARRA</sequence>
<dbReference type="STRING" id="231916.A0A409W0U5"/>
<dbReference type="Proteomes" id="UP000284706">
    <property type="component" value="Unassembled WGS sequence"/>
</dbReference>
<dbReference type="AlphaFoldDB" id="A0A409W0U5"/>